<dbReference type="GO" id="GO:0008270">
    <property type="term" value="F:zinc ion binding"/>
    <property type="evidence" value="ECO:0007669"/>
    <property type="project" value="UniProtKB-KW"/>
</dbReference>
<keyword evidence="4" id="KW-0862">Zinc</keyword>
<evidence type="ECO:0000256" key="8">
    <source>
        <dbReference type="PROSITE-ProRule" id="PRU00042"/>
    </source>
</evidence>
<feature type="domain" description="C2H2-type" evidence="10">
    <location>
        <begin position="150"/>
        <end position="175"/>
    </location>
</feature>
<feature type="domain" description="C2H2-type" evidence="10">
    <location>
        <begin position="270"/>
        <end position="303"/>
    </location>
</feature>
<feature type="compositionally biased region" description="Basic residues" evidence="9">
    <location>
        <begin position="7"/>
        <end position="17"/>
    </location>
</feature>
<dbReference type="InterPro" id="IPR051061">
    <property type="entry name" value="Zinc_finger_trans_reg"/>
</dbReference>
<feature type="domain" description="C2H2-type" evidence="10">
    <location>
        <begin position="52"/>
        <end position="79"/>
    </location>
</feature>
<dbReference type="Pfam" id="PF00096">
    <property type="entry name" value="zf-C2H2"/>
    <property type="match status" value="2"/>
</dbReference>
<keyword evidence="12" id="KW-1185">Reference proteome</keyword>
<comment type="caution">
    <text evidence="11">The sequence shown here is derived from an EMBL/GenBank/DDBJ whole genome shotgun (WGS) entry which is preliminary data.</text>
</comment>
<keyword evidence="3 8" id="KW-0863">Zinc-finger</keyword>
<evidence type="ECO:0000256" key="4">
    <source>
        <dbReference type="ARBA" id="ARBA00022833"/>
    </source>
</evidence>
<evidence type="ECO:0000256" key="7">
    <source>
        <dbReference type="ARBA" id="ARBA00023242"/>
    </source>
</evidence>
<keyword evidence="2" id="KW-0479">Metal-binding</keyword>
<dbReference type="PANTHER" id="PTHR46179:SF13">
    <property type="entry name" value="C2H2-TYPE DOMAIN-CONTAINING PROTEIN"/>
    <property type="match status" value="1"/>
</dbReference>
<feature type="domain" description="C2H2-type" evidence="10">
    <location>
        <begin position="239"/>
        <end position="269"/>
    </location>
</feature>
<keyword evidence="5" id="KW-0805">Transcription regulation</keyword>
<comment type="subcellular location">
    <subcellularLocation>
        <location evidence="1">Nucleus</location>
    </subcellularLocation>
</comment>
<dbReference type="Proteomes" id="UP001605036">
    <property type="component" value="Unassembled WGS sequence"/>
</dbReference>
<dbReference type="Gene3D" id="3.30.160.60">
    <property type="entry name" value="Classic Zinc Finger"/>
    <property type="match status" value="6"/>
</dbReference>
<dbReference type="InterPro" id="IPR036236">
    <property type="entry name" value="Znf_C2H2_sf"/>
</dbReference>
<feature type="domain" description="C2H2-type" evidence="10">
    <location>
        <begin position="80"/>
        <end position="109"/>
    </location>
</feature>
<evidence type="ECO:0000313" key="11">
    <source>
        <dbReference type="EMBL" id="KAL2653392.1"/>
    </source>
</evidence>
<accession>A0ABD1ZQS3</accession>
<feature type="domain" description="C2H2-type" evidence="10">
    <location>
        <begin position="109"/>
        <end position="138"/>
    </location>
</feature>
<evidence type="ECO:0000256" key="2">
    <source>
        <dbReference type="ARBA" id="ARBA00022723"/>
    </source>
</evidence>
<proteinExistence type="predicted"/>
<evidence type="ECO:0000256" key="6">
    <source>
        <dbReference type="ARBA" id="ARBA00023163"/>
    </source>
</evidence>
<evidence type="ECO:0000256" key="5">
    <source>
        <dbReference type="ARBA" id="ARBA00023015"/>
    </source>
</evidence>
<organism evidence="11 12">
    <name type="scientific">Riccia fluitans</name>
    <dbReference type="NCBI Taxonomy" id="41844"/>
    <lineage>
        <taxon>Eukaryota</taxon>
        <taxon>Viridiplantae</taxon>
        <taxon>Streptophyta</taxon>
        <taxon>Embryophyta</taxon>
        <taxon>Marchantiophyta</taxon>
        <taxon>Marchantiopsida</taxon>
        <taxon>Marchantiidae</taxon>
        <taxon>Marchantiales</taxon>
        <taxon>Ricciaceae</taxon>
        <taxon>Riccia</taxon>
    </lineage>
</organism>
<dbReference type="GO" id="GO:0005634">
    <property type="term" value="C:nucleus"/>
    <property type="evidence" value="ECO:0007669"/>
    <property type="project" value="UniProtKB-SubCell"/>
</dbReference>
<dbReference type="EMBL" id="JBHFFA010000001">
    <property type="protein sequence ID" value="KAL2653392.1"/>
    <property type="molecule type" value="Genomic_DNA"/>
</dbReference>
<evidence type="ECO:0000256" key="1">
    <source>
        <dbReference type="ARBA" id="ARBA00004123"/>
    </source>
</evidence>
<evidence type="ECO:0000259" key="10">
    <source>
        <dbReference type="PROSITE" id="PS50157"/>
    </source>
</evidence>
<name>A0ABD1ZQS3_9MARC</name>
<dbReference type="AlphaFoldDB" id="A0ABD1ZQS3"/>
<evidence type="ECO:0000256" key="9">
    <source>
        <dbReference type="SAM" id="MobiDB-lite"/>
    </source>
</evidence>
<dbReference type="PANTHER" id="PTHR46179">
    <property type="entry name" value="ZINC FINGER PROTEIN"/>
    <property type="match status" value="1"/>
</dbReference>
<sequence>MDEAISRRTRARGKMKRRGDPQQGEVDVDTSTKPGVEGFEFFRKKQKKEKNYTCQECDYAASKPALLIQHLRSHSEQKPFPCPFDGCSCTYKRQDHLHRHMKKHEGIRFSCSVTGCEKSFSVKANLERHLKRHRENPNFPKTKYCGEKNHKCSHPGCEKAFRFKSQLQTHEDTAHGLVNTQFICVYPGCGDKFPNDAELVKHAVEAHPYLLCEVCGETIARKNFSRHVRNHGAPKPIKVACPYEGCTHQYNRETNLRIHIEAFHHKLKPFVCSYDGCGKRFAYKNVLERHELSAVHVHTGTDFEAELMRRGKGGRKKVCLEKIEDLYIRKKKSSKGASAGGKKRDHQDGKRVEAMDDFAGGEKDDQEYAGVEEMDCCSGGEKLDYREYTCTGVEDMDAFSGGEKVDRRDFTFTGLEDIYRSRNTDDYL</sequence>
<evidence type="ECO:0000313" key="12">
    <source>
        <dbReference type="Proteomes" id="UP001605036"/>
    </source>
</evidence>
<dbReference type="PROSITE" id="PS50157">
    <property type="entry name" value="ZINC_FINGER_C2H2_2"/>
    <property type="match status" value="6"/>
</dbReference>
<reference evidence="11 12" key="1">
    <citation type="submission" date="2024-09" db="EMBL/GenBank/DDBJ databases">
        <title>Chromosome-scale assembly of Riccia fluitans.</title>
        <authorList>
            <person name="Paukszto L."/>
            <person name="Sawicki J."/>
            <person name="Karawczyk K."/>
            <person name="Piernik-Szablinska J."/>
            <person name="Szczecinska M."/>
            <person name="Mazdziarz M."/>
        </authorList>
    </citation>
    <scope>NUCLEOTIDE SEQUENCE [LARGE SCALE GENOMIC DNA]</scope>
    <source>
        <strain evidence="11">Rf_01</strain>
        <tissue evidence="11">Aerial parts of the thallus</tissue>
    </source>
</reference>
<gene>
    <name evidence="11" type="ORF">R1flu_021520</name>
</gene>
<feature type="region of interest" description="Disordered" evidence="9">
    <location>
        <begin position="1"/>
        <end position="33"/>
    </location>
</feature>
<dbReference type="PROSITE" id="PS00028">
    <property type="entry name" value="ZINC_FINGER_C2H2_1"/>
    <property type="match status" value="6"/>
</dbReference>
<dbReference type="InterPro" id="IPR013087">
    <property type="entry name" value="Znf_C2H2_type"/>
</dbReference>
<dbReference type="SUPFAM" id="SSF57667">
    <property type="entry name" value="beta-beta-alpha zinc fingers"/>
    <property type="match status" value="4"/>
</dbReference>
<keyword evidence="7" id="KW-0539">Nucleus</keyword>
<protein>
    <recommendedName>
        <fullName evidence="10">C2H2-type domain-containing protein</fullName>
    </recommendedName>
</protein>
<dbReference type="SMART" id="SM00355">
    <property type="entry name" value="ZnF_C2H2"/>
    <property type="match status" value="8"/>
</dbReference>
<keyword evidence="6" id="KW-0804">Transcription</keyword>
<evidence type="ECO:0000256" key="3">
    <source>
        <dbReference type="ARBA" id="ARBA00022771"/>
    </source>
</evidence>